<feature type="region of interest" description="Disordered" evidence="1">
    <location>
        <begin position="343"/>
        <end position="372"/>
    </location>
</feature>
<comment type="caution">
    <text evidence="2">The sequence shown here is derived from an EMBL/GenBank/DDBJ whole genome shotgun (WGS) entry which is preliminary data.</text>
</comment>
<feature type="compositionally biased region" description="Polar residues" evidence="1">
    <location>
        <begin position="361"/>
        <end position="372"/>
    </location>
</feature>
<proteinExistence type="predicted"/>
<evidence type="ECO:0000256" key="1">
    <source>
        <dbReference type="SAM" id="MobiDB-lite"/>
    </source>
</evidence>
<feature type="region of interest" description="Disordered" evidence="1">
    <location>
        <begin position="1"/>
        <end position="38"/>
    </location>
</feature>
<dbReference type="AlphaFoldDB" id="A0AAE1JWF1"/>
<feature type="compositionally biased region" description="Pro residues" evidence="1">
    <location>
        <begin position="917"/>
        <end position="927"/>
    </location>
</feature>
<organism evidence="2 3">
    <name type="scientific">Acacia crassicarpa</name>
    <name type="common">northern wattle</name>
    <dbReference type="NCBI Taxonomy" id="499986"/>
    <lineage>
        <taxon>Eukaryota</taxon>
        <taxon>Viridiplantae</taxon>
        <taxon>Streptophyta</taxon>
        <taxon>Embryophyta</taxon>
        <taxon>Tracheophyta</taxon>
        <taxon>Spermatophyta</taxon>
        <taxon>Magnoliopsida</taxon>
        <taxon>eudicotyledons</taxon>
        <taxon>Gunneridae</taxon>
        <taxon>Pentapetalae</taxon>
        <taxon>rosids</taxon>
        <taxon>fabids</taxon>
        <taxon>Fabales</taxon>
        <taxon>Fabaceae</taxon>
        <taxon>Caesalpinioideae</taxon>
        <taxon>mimosoid clade</taxon>
        <taxon>Acacieae</taxon>
        <taxon>Acacia</taxon>
    </lineage>
</organism>
<keyword evidence="3" id="KW-1185">Reference proteome</keyword>
<feature type="compositionally biased region" description="Polar residues" evidence="1">
    <location>
        <begin position="500"/>
        <end position="515"/>
    </location>
</feature>
<accession>A0AAE1JWF1</accession>
<reference evidence="2" key="1">
    <citation type="submission" date="2023-10" db="EMBL/GenBank/DDBJ databases">
        <title>Chromosome-level genome of the transformable northern wattle, Acacia crassicarpa.</title>
        <authorList>
            <person name="Massaro I."/>
            <person name="Sinha N.R."/>
            <person name="Poethig S."/>
            <person name="Leichty A.R."/>
        </authorList>
    </citation>
    <scope>NUCLEOTIDE SEQUENCE</scope>
    <source>
        <strain evidence="2">Acra3RX</strain>
        <tissue evidence="2">Leaf</tissue>
    </source>
</reference>
<dbReference type="PANTHER" id="PTHR31390">
    <property type="entry name" value="EXPRESSED PROTEIN"/>
    <property type="match status" value="1"/>
</dbReference>
<feature type="region of interest" description="Disordered" evidence="1">
    <location>
        <begin position="898"/>
        <end position="927"/>
    </location>
</feature>
<dbReference type="Pfam" id="PF12043">
    <property type="entry name" value="DUF3527"/>
    <property type="match status" value="2"/>
</dbReference>
<evidence type="ECO:0000313" key="2">
    <source>
        <dbReference type="EMBL" id="KAK4276406.1"/>
    </source>
</evidence>
<feature type="region of interest" description="Disordered" evidence="1">
    <location>
        <begin position="455"/>
        <end position="479"/>
    </location>
</feature>
<dbReference type="InterPro" id="IPR021916">
    <property type="entry name" value="DUF3527"/>
</dbReference>
<evidence type="ECO:0000313" key="3">
    <source>
        <dbReference type="Proteomes" id="UP001293593"/>
    </source>
</evidence>
<feature type="compositionally biased region" description="Polar residues" evidence="1">
    <location>
        <begin position="462"/>
        <end position="478"/>
    </location>
</feature>
<sequence>MGFISELKKISAKHQSSSKTSKEDKLKSNGVGPAISSDLNFRAQQVANRKSHKHESVKGIAGGKDELVKHMTNLPGYLWRTDGEENFQGKALNVGVLDWARLQKWKHKQISIPAFGTNFTSISVRESPSRMVPKSFVSACRSDKLVNQQGFLSSSIKASYKEGFPEKSKQSFQNVKQSHHSKSEADSMLDEHRSFTLSTFESFSRSHIEISFEKAKMKHSDKVTLQMGNTASNLRHQGISRVPNRNMNAGDAKSLEAFQDYGLKKNDRIRESTSSMRLTSLKPKGEGVSFHSKKKMGVCNSEVKKSVEQSSESDIKPSNIGHKPCCNKPINVLLLNRQEIPQSSYQPVHDQSRTPFDENISESSQRRPSNVSIIDEEYSEYVNFEIPHSCPLPCVVEPAPTTKLMQHRSNVDQNNCRSTIGSKKMYSLQFEGAYDEKNALDDKLKNRCVYNISNKSGDQETAEQTAQRGRNPSPNRRFSFSLGRIGRSFSFKEESSLPQSSSTYVSVKSGPVTSESSDRLDNSSKGKLGSHRRTGSSPFRRMLDPILKYKATEMRHSEESSQTTKGTIDPINFKTNSVKESMPHSEKSEGSSIQALLHLTIKNGVPIFKFVLNNERKILAATIKKLASPETDDSASCFTFYLVDELKKKNGGWMSHRSKDKSSRYVYNVVGQMKSLSSKTTKPSNKSSKTQCFVKEFVLLSDEIGQKDQITPKFIPSQELAAVVVEIPCGNGNQGADGDINFLKNECLKCLAEDRCTCSLRENDVSSRTTVILPGGIHGSPSKGEPSPLIYRWKSGGLCDCGGWDIGCKLLVLSNHNERSIITRSSKSHPRPFQLFVQEGADQNRSLFTLTPLKDGFFSVEFSSSITHLQAFFISVSLLSCQKEIALEMKKIHEASKELSSKNNDGLQGKEPIKYTPIPPLSPVGRV</sequence>
<feature type="region of interest" description="Disordered" evidence="1">
    <location>
        <begin position="167"/>
        <end position="187"/>
    </location>
</feature>
<gene>
    <name evidence="2" type="ORF">QN277_019354</name>
</gene>
<dbReference type="Proteomes" id="UP001293593">
    <property type="component" value="Unassembled WGS sequence"/>
</dbReference>
<name>A0AAE1JWF1_9FABA</name>
<feature type="region of interest" description="Disordered" evidence="1">
    <location>
        <begin position="500"/>
        <end position="542"/>
    </location>
</feature>
<dbReference type="EMBL" id="JAWXYG010000004">
    <property type="protein sequence ID" value="KAK4276406.1"/>
    <property type="molecule type" value="Genomic_DNA"/>
</dbReference>
<dbReference type="PANTHER" id="PTHR31390:SF12">
    <property type="entry name" value="PUTATIVE (DUF3527)-RELATED"/>
    <property type="match status" value="1"/>
</dbReference>
<protein>
    <recommendedName>
        <fullName evidence="4">DUF3527 domain protein</fullName>
    </recommendedName>
</protein>
<evidence type="ECO:0008006" key="4">
    <source>
        <dbReference type="Google" id="ProtNLM"/>
    </source>
</evidence>